<dbReference type="Pfam" id="PF01047">
    <property type="entry name" value="MarR"/>
    <property type="match status" value="1"/>
</dbReference>
<dbReference type="InterPro" id="IPR000835">
    <property type="entry name" value="HTH_MarR-typ"/>
</dbReference>
<dbReference type="InterPro" id="IPR036390">
    <property type="entry name" value="WH_DNA-bd_sf"/>
</dbReference>
<reference evidence="2 3" key="1">
    <citation type="submission" date="2020-06" db="EMBL/GenBank/DDBJ databases">
        <title>Dyadobacter sandarakinus sp. nov., isolated from the soil of the Arctic Yellow River Station.</title>
        <authorList>
            <person name="Zhang Y."/>
            <person name="Peng F."/>
        </authorList>
    </citation>
    <scope>NUCLEOTIDE SEQUENCE [LARGE SCALE GENOMIC DNA]</scope>
    <source>
        <strain evidence="2 3">Q3-56</strain>
    </source>
</reference>
<evidence type="ECO:0000313" key="3">
    <source>
        <dbReference type="Proteomes" id="UP000612680"/>
    </source>
</evidence>
<dbReference type="SUPFAM" id="SSF46785">
    <property type="entry name" value="Winged helix' DNA-binding domain"/>
    <property type="match status" value="1"/>
</dbReference>
<evidence type="ECO:0000259" key="1">
    <source>
        <dbReference type="PROSITE" id="PS50995"/>
    </source>
</evidence>
<dbReference type="PANTHER" id="PTHR33164">
    <property type="entry name" value="TRANSCRIPTIONAL REGULATOR, MARR FAMILY"/>
    <property type="match status" value="1"/>
</dbReference>
<dbReference type="RefSeq" id="WP_204660807.1">
    <property type="nucleotide sequence ID" value="NZ_CP056775.1"/>
</dbReference>
<feature type="domain" description="HTH marR-type" evidence="1">
    <location>
        <begin position="5"/>
        <end position="139"/>
    </location>
</feature>
<dbReference type="Gene3D" id="1.10.10.10">
    <property type="entry name" value="Winged helix-like DNA-binding domain superfamily/Winged helix DNA-binding domain"/>
    <property type="match status" value="1"/>
</dbReference>
<gene>
    <name evidence="2" type="ORF">HWI92_03520</name>
</gene>
<dbReference type="EMBL" id="CP056775">
    <property type="protein sequence ID" value="QRR00047.1"/>
    <property type="molecule type" value="Genomic_DNA"/>
</dbReference>
<accession>A0ABX7I1U0</accession>
<proteinExistence type="predicted"/>
<dbReference type="PROSITE" id="PS50995">
    <property type="entry name" value="HTH_MARR_2"/>
    <property type="match status" value="1"/>
</dbReference>
<evidence type="ECO:0000313" key="2">
    <source>
        <dbReference type="EMBL" id="QRR00047.1"/>
    </source>
</evidence>
<dbReference type="InterPro" id="IPR039422">
    <property type="entry name" value="MarR/SlyA-like"/>
</dbReference>
<sequence>MAEIDVKIVSALDRVSQAVRVLLRNKSQSNALSPIQTQILIFLLLQPGGSSRITALAGEFDLTKATVSDSIKSLLHKCLVHKSPDPADERSCTILLTDRGKEMALKSAGFISELEKSLDSLNALQKEAIYTGLLQTIFGLHTAGVISVQKMCLTCIHYESILGGHSCRLLESNLTYEMLRLNCTEHSKATNQ</sequence>
<name>A0ABX7I1U0_9BACT</name>
<organism evidence="2 3">
    <name type="scientific">Dyadobacter sandarakinus</name>
    <dbReference type="NCBI Taxonomy" id="2747268"/>
    <lineage>
        <taxon>Bacteria</taxon>
        <taxon>Pseudomonadati</taxon>
        <taxon>Bacteroidota</taxon>
        <taxon>Cytophagia</taxon>
        <taxon>Cytophagales</taxon>
        <taxon>Spirosomataceae</taxon>
        <taxon>Dyadobacter</taxon>
    </lineage>
</organism>
<dbReference type="Proteomes" id="UP000612680">
    <property type="component" value="Chromosome"/>
</dbReference>
<protein>
    <submittedName>
        <fullName evidence="2">Winged helix-turn-helix transcriptional regulator</fullName>
    </submittedName>
</protein>
<keyword evidence="3" id="KW-1185">Reference proteome</keyword>
<dbReference type="PANTHER" id="PTHR33164:SF43">
    <property type="entry name" value="HTH-TYPE TRANSCRIPTIONAL REPRESSOR YETL"/>
    <property type="match status" value="1"/>
</dbReference>
<dbReference type="InterPro" id="IPR036388">
    <property type="entry name" value="WH-like_DNA-bd_sf"/>
</dbReference>